<feature type="region of interest" description="Disordered" evidence="1">
    <location>
        <begin position="48"/>
        <end position="124"/>
    </location>
</feature>
<evidence type="ECO:0000313" key="4">
    <source>
        <dbReference type="Proteomes" id="UP001175001"/>
    </source>
</evidence>
<dbReference type="AlphaFoldDB" id="A0AA39YAD5"/>
<evidence type="ECO:0000313" key="3">
    <source>
        <dbReference type="EMBL" id="KAK0647832.1"/>
    </source>
</evidence>
<reference evidence="3" key="1">
    <citation type="submission" date="2023-06" db="EMBL/GenBank/DDBJ databases">
        <title>Multi-omics analyses reveal the molecular pathogenesis toolkit of Lasiodiplodia hormozganensis, a cross-kingdom pathogen.</title>
        <authorList>
            <person name="Felix C."/>
            <person name="Meneses R."/>
            <person name="Goncalves M.F.M."/>
            <person name="Tilleman L."/>
            <person name="Duarte A.S."/>
            <person name="Jorrin-Novo J.V."/>
            <person name="Van De Peer Y."/>
            <person name="Deforce D."/>
            <person name="Van Nieuwerburgh F."/>
            <person name="Esteves A.C."/>
            <person name="Alves A."/>
        </authorList>
    </citation>
    <scope>NUCLEOTIDE SEQUENCE</scope>
    <source>
        <strain evidence="3">CBS 339.90</strain>
    </source>
</reference>
<name>A0AA39YAD5_9PEZI</name>
<accession>A0AA39YAD5</accession>
<dbReference type="Proteomes" id="UP001175001">
    <property type="component" value="Unassembled WGS sequence"/>
</dbReference>
<feature type="domain" description="Bacteriophage T5 Orf172 DNA-binding" evidence="2">
    <location>
        <begin position="294"/>
        <end position="383"/>
    </location>
</feature>
<dbReference type="PANTHER" id="PTHR28094:SF1">
    <property type="entry name" value="MEIOTICALLY UP-REGULATED GENE 113 PROTEIN"/>
    <property type="match status" value="1"/>
</dbReference>
<proteinExistence type="predicted"/>
<dbReference type="SMART" id="SM00974">
    <property type="entry name" value="T5orf172"/>
    <property type="match status" value="1"/>
</dbReference>
<evidence type="ECO:0000256" key="1">
    <source>
        <dbReference type="SAM" id="MobiDB-lite"/>
    </source>
</evidence>
<evidence type="ECO:0000259" key="2">
    <source>
        <dbReference type="SMART" id="SM00974"/>
    </source>
</evidence>
<feature type="region of interest" description="Disordered" evidence="1">
    <location>
        <begin position="186"/>
        <end position="220"/>
    </location>
</feature>
<feature type="compositionally biased region" description="Acidic residues" evidence="1">
    <location>
        <begin position="48"/>
        <end position="83"/>
    </location>
</feature>
<dbReference type="Pfam" id="PF10544">
    <property type="entry name" value="T5orf172"/>
    <property type="match status" value="1"/>
</dbReference>
<gene>
    <name evidence="3" type="ORF">DIS24_g7350</name>
</gene>
<feature type="compositionally biased region" description="Basic and acidic residues" evidence="1">
    <location>
        <begin position="84"/>
        <end position="93"/>
    </location>
</feature>
<dbReference type="PANTHER" id="PTHR28094">
    <property type="entry name" value="MEIOTICALLY UP-REGULATED GENE 113 PROTEIN"/>
    <property type="match status" value="1"/>
</dbReference>
<comment type="caution">
    <text evidence="3">The sequence shown here is derived from an EMBL/GenBank/DDBJ whole genome shotgun (WGS) entry which is preliminary data.</text>
</comment>
<dbReference type="EMBL" id="JAUJDW010000043">
    <property type="protein sequence ID" value="KAK0647832.1"/>
    <property type="molecule type" value="Genomic_DNA"/>
</dbReference>
<feature type="compositionally biased region" description="Low complexity" evidence="1">
    <location>
        <begin position="98"/>
        <end position="107"/>
    </location>
</feature>
<sequence length="435" mass="49797">MCSNEDDDFEVLRIVIHYWLCEQHSHWFWLDFYYDLWTTEIGCDDELDESVEDEPKENIEDESDERVEDEPDESADDESDESADDKSHERVEECSSTESNSAVAAKESSSEKKMFASEHGGPNSPPITINIAIQEYNYYAVSAQQSKNEMIGGLPESQSTPQTPQSLHNLAQGILPASVLRLVPETRSPGVSEVPVRSTTPNRNGSQQGTPNRGTTPTLDGLVAGVSRLDLKDSPLESKRKPRRAKSDAESLDSPFDIFIKRLVRKLERRLAKKLGERLSNEIQLGYIYVLTSTDKPGLVKIGYAADDPEGRIKDIMTLCKFSNLTMEHLAEDVPHFKHVEKLIHFQLDPLNKEWDCEPEKMQTHKEWFRCKPDFAAKVVDTWAEWMKGEPYAHGVLREKWAARVYEELERDKQGRKDEVFVDMIARHRRLLEQT</sequence>
<feature type="compositionally biased region" description="Polar residues" evidence="1">
    <location>
        <begin position="197"/>
        <end position="218"/>
    </location>
</feature>
<keyword evidence="4" id="KW-1185">Reference proteome</keyword>
<dbReference type="InterPro" id="IPR018306">
    <property type="entry name" value="Phage_T5_Orf172_DNA-bd"/>
</dbReference>
<dbReference type="InterPro" id="IPR053006">
    <property type="entry name" value="Meiosis_regulatory"/>
</dbReference>
<protein>
    <recommendedName>
        <fullName evidence="2">Bacteriophage T5 Orf172 DNA-binding domain-containing protein</fullName>
    </recommendedName>
</protein>
<organism evidence="3 4">
    <name type="scientific">Lasiodiplodia hormozganensis</name>
    <dbReference type="NCBI Taxonomy" id="869390"/>
    <lineage>
        <taxon>Eukaryota</taxon>
        <taxon>Fungi</taxon>
        <taxon>Dikarya</taxon>
        <taxon>Ascomycota</taxon>
        <taxon>Pezizomycotina</taxon>
        <taxon>Dothideomycetes</taxon>
        <taxon>Dothideomycetes incertae sedis</taxon>
        <taxon>Botryosphaeriales</taxon>
        <taxon>Botryosphaeriaceae</taxon>
        <taxon>Lasiodiplodia</taxon>
    </lineage>
</organism>